<keyword evidence="2" id="KW-1185">Reference proteome</keyword>
<name>A0ACB8U618_9APHY</name>
<organism evidence="1 2">
    <name type="scientific">Irpex rosettiformis</name>
    <dbReference type="NCBI Taxonomy" id="378272"/>
    <lineage>
        <taxon>Eukaryota</taxon>
        <taxon>Fungi</taxon>
        <taxon>Dikarya</taxon>
        <taxon>Basidiomycota</taxon>
        <taxon>Agaricomycotina</taxon>
        <taxon>Agaricomycetes</taxon>
        <taxon>Polyporales</taxon>
        <taxon>Irpicaceae</taxon>
        <taxon>Irpex</taxon>
    </lineage>
</organism>
<reference evidence="1" key="1">
    <citation type="journal article" date="2021" name="Environ. Microbiol.">
        <title>Gene family expansions and transcriptome signatures uncover fungal adaptations to wood decay.</title>
        <authorList>
            <person name="Hage H."/>
            <person name="Miyauchi S."/>
            <person name="Viragh M."/>
            <person name="Drula E."/>
            <person name="Min B."/>
            <person name="Chaduli D."/>
            <person name="Navarro D."/>
            <person name="Favel A."/>
            <person name="Norest M."/>
            <person name="Lesage-Meessen L."/>
            <person name="Balint B."/>
            <person name="Merenyi Z."/>
            <person name="de Eugenio L."/>
            <person name="Morin E."/>
            <person name="Martinez A.T."/>
            <person name="Baldrian P."/>
            <person name="Stursova M."/>
            <person name="Martinez M.J."/>
            <person name="Novotny C."/>
            <person name="Magnuson J.K."/>
            <person name="Spatafora J.W."/>
            <person name="Maurice S."/>
            <person name="Pangilinan J."/>
            <person name="Andreopoulos W."/>
            <person name="LaButti K."/>
            <person name="Hundley H."/>
            <person name="Na H."/>
            <person name="Kuo A."/>
            <person name="Barry K."/>
            <person name="Lipzen A."/>
            <person name="Henrissat B."/>
            <person name="Riley R."/>
            <person name="Ahrendt S."/>
            <person name="Nagy L.G."/>
            <person name="Grigoriev I.V."/>
            <person name="Martin F."/>
            <person name="Rosso M.N."/>
        </authorList>
    </citation>
    <scope>NUCLEOTIDE SEQUENCE</scope>
    <source>
        <strain evidence="1">CBS 384.51</strain>
    </source>
</reference>
<proteinExistence type="predicted"/>
<gene>
    <name evidence="1" type="ORF">BDY19DRAFT_117908</name>
</gene>
<evidence type="ECO:0000313" key="2">
    <source>
        <dbReference type="Proteomes" id="UP001055072"/>
    </source>
</evidence>
<accession>A0ACB8U618</accession>
<evidence type="ECO:0000313" key="1">
    <source>
        <dbReference type="EMBL" id="KAI0089660.1"/>
    </source>
</evidence>
<comment type="caution">
    <text evidence="1">The sequence shown here is derived from an EMBL/GenBank/DDBJ whole genome shotgun (WGS) entry which is preliminary data.</text>
</comment>
<protein>
    <submittedName>
        <fullName evidence="1">Uncharacterized protein</fullName>
    </submittedName>
</protein>
<dbReference type="Proteomes" id="UP001055072">
    <property type="component" value="Unassembled WGS sequence"/>
</dbReference>
<sequence length="555" mass="60390">MRYKSALVCTCTLVLDHLVPCYSQKIERVTVLFVCSLVSVIPGRPPVYTFFLNVQHVHFRLHTAVARRAPTTSIPPTPILAFFQLALDSVPKFTRSSAAAHALPVLGELDVHRVGRTRVKTAPTTSQVARPSSTSLVPHTTASTGSSLRRPSSLGPSPAFHRSPSSLAATPIPSPPTGTPKTRPSGTAAARDIPPHLSVRKPNSSPRPMTSPLVMNHRLEFPALSDPITAPSVHNWIGGCEDAYEVFTMLTAKSVGDDARILMAGLKMEGEGAVWWNENRTTLKALASWDLFVSRVKERFVPSNWKLDALEAYYTVRQKDTEDFASFAQRLQSARNVLANAGPNFNISDAILKNHLLFYCNSRLRRRALAIPTLKYGETKVDSLIAMLSAVWASMLEEGTVRQPSLTTRPSTVPASSRLPPLPATRPVTESERQHLKTVGGCFHCGLEPSSPQWYPHTSANCKGNSDRGIAPRQPSGTTATPPSAYRQPAARVAAVLEDDADDENGTMPYLYTVGAINLLDSPLHSPAPNILDSPPRSGILFDEVPDDSDCSDFD</sequence>
<dbReference type="EMBL" id="MU274910">
    <property type="protein sequence ID" value="KAI0089660.1"/>
    <property type="molecule type" value="Genomic_DNA"/>
</dbReference>